<gene>
    <name evidence="7" type="ORF">BTO32_04210</name>
</gene>
<dbReference type="OrthoDB" id="8576060at2"/>
<name>A0A1V2DW86_9GAMM</name>
<evidence type="ECO:0000313" key="7">
    <source>
        <dbReference type="EMBL" id="ONF44656.1"/>
    </source>
</evidence>
<evidence type="ECO:0000313" key="8">
    <source>
        <dbReference type="Proteomes" id="UP000189339"/>
    </source>
</evidence>
<feature type="transmembrane region" description="Helical" evidence="5">
    <location>
        <begin position="79"/>
        <end position="97"/>
    </location>
</feature>
<dbReference type="PANTHER" id="PTHR37422">
    <property type="entry name" value="TEICHURONIC ACID BIOSYNTHESIS PROTEIN TUAE"/>
    <property type="match status" value="1"/>
</dbReference>
<dbReference type="STRING" id="135739.BTO32_04210"/>
<dbReference type="GO" id="GO:0016020">
    <property type="term" value="C:membrane"/>
    <property type="evidence" value="ECO:0007669"/>
    <property type="project" value="UniProtKB-SubCell"/>
</dbReference>
<feature type="transmembrane region" description="Helical" evidence="5">
    <location>
        <begin position="27"/>
        <end position="46"/>
    </location>
</feature>
<feature type="transmembrane region" description="Helical" evidence="5">
    <location>
        <begin position="258"/>
        <end position="276"/>
    </location>
</feature>
<feature type="transmembrane region" description="Helical" evidence="5">
    <location>
        <begin position="418"/>
        <end position="440"/>
    </location>
</feature>
<feature type="transmembrane region" description="Helical" evidence="5">
    <location>
        <begin position="109"/>
        <end position="125"/>
    </location>
</feature>
<evidence type="ECO:0000256" key="1">
    <source>
        <dbReference type="ARBA" id="ARBA00004141"/>
    </source>
</evidence>
<accession>A0A1V2DW86</accession>
<feature type="transmembrane region" description="Helical" evidence="5">
    <location>
        <begin position="169"/>
        <end position="190"/>
    </location>
</feature>
<comment type="caution">
    <text evidence="7">The sequence shown here is derived from an EMBL/GenBank/DDBJ whole genome shotgun (WGS) entry which is preliminary data.</text>
</comment>
<keyword evidence="3 5" id="KW-1133">Transmembrane helix</keyword>
<reference evidence="7 8" key="1">
    <citation type="submission" date="2016-12" db="EMBL/GenBank/DDBJ databases">
        <title>Marinobacter lutaoensis whole genome sequencing.</title>
        <authorList>
            <person name="Verma A."/>
            <person name="Krishnamurthi S."/>
        </authorList>
    </citation>
    <scope>NUCLEOTIDE SEQUENCE [LARGE SCALE GENOMIC DNA]</scope>
    <source>
        <strain evidence="7 8">T5054</strain>
    </source>
</reference>
<sequence length="457" mass="51205">MSQTMPNNIMTINTAPPPAPPVTRERLIRLAGLLILAAFSATYLLSEDAARYLKPLLLLMGWGGFCLFGGTLRRSAPALFLISALVIVLASWGLSWLDHPQWAESSPKVHRLTNWCVFIAVAWLLRGKSSWTLAVWSLAGLALLVTPWVRGDGIQEWLNGLNGARVDFGLNNAQHTGMLTGTVFLGILAYTRKILTPGRWQWARTLGWVAALVVFGTAVVISQTRAVWIGVFAALCLYFIGFLVWICRMPPQYKARMLLATLSGLICLTALAVYTLEPVIEKRLQAEHEIIEGLASLKLKDDEFSSISYRTNSWKAAIPWILDRPLIGWGGNGRGLVLEHSPNLPDWFMAKTGHLHSTYVDTLVNFGLLGLALFLGILGWTLVRAWQAWRQDYMSSEMFLFLLAFSIYWLTINLTESYMYYSTGQYAFALVIGGMVTRIWRMQADRKWPSTNRTTDA</sequence>
<evidence type="ECO:0000259" key="6">
    <source>
        <dbReference type="Pfam" id="PF04932"/>
    </source>
</evidence>
<dbReference type="AlphaFoldDB" id="A0A1V2DW86"/>
<comment type="subcellular location">
    <subcellularLocation>
        <location evidence="1">Membrane</location>
        <topology evidence="1">Multi-pass membrane protein</topology>
    </subcellularLocation>
</comment>
<evidence type="ECO:0000256" key="2">
    <source>
        <dbReference type="ARBA" id="ARBA00022692"/>
    </source>
</evidence>
<evidence type="ECO:0000256" key="5">
    <source>
        <dbReference type="SAM" id="Phobius"/>
    </source>
</evidence>
<dbReference type="InterPro" id="IPR051533">
    <property type="entry name" value="WaaL-like"/>
</dbReference>
<keyword evidence="2 5" id="KW-0812">Transmembrane</keyword>
<dbReference type="InterPro" id="IPR007016">
    <property type="entry name" value="O-antigen_ligase-rel_domated"/>
</dbReference>
<dbReference type="Proteomes" id="UP000189339">
    <property type="component" value="Unassembled WGS sequence"/>
</dbReference>
<feature type="domain" description="O-antigen ligase-related" evidence="6">
    <location>
        <begin position="210"/>
        <end position="375"/>
    </location>
</feature>
<feature type="transmembrane region" description="Helical" evidence="5">
    <location>
        <begin position="202"/>
        <end position="221"/>
    </location>
</feature>
<keyword evidence="4 5" id="KW-0472">Membrane</keyword>
<feature type="transmembrane region" description="Helical" evidence="5">
    <location>
        <begin position="227"/>
        <end position="246"/>
    </location>
</feature>
<evidence type="ECO:0000256" key="3">
    <source>
        <dbReference type="ARBA" id="ARBA00022989"/>
    </source>
</evidence>
<evidence type="ECO:0000256" key="4">
    <source>
        <dbReference type="ARBA" id="ARBA00023136"/>
    </source>
</evidence>
<proteinExistence type="predicted"/>
<organism evidence="7 8">
    <name type="scientific">Marinobacter lutaoensis</name>
    <dbReference type="NCBI Taxonomy" id="135739"/>
    <lineage>
        <taxon>Bacteria</taxon>
        <taxon>Pseudomonadati</taxon>
        <taxon>Pseudomonadota</taxon>
        <taxon>Gammaproteobacteria</taxon>
        <taxon>Pseudomonadales</taxon>
        <taxon>Marinobacteraceae</taxon>
        <taxon>Marinobacter</taxon>
    </lineage>
</organism>
<dbReference type="Pfam" id="PF04932">
    <property type="entry name" value="Wzy_C"/>
    <property type="match status" value="1"/>
</dbReference>
<feature type="transmembrane region" description="Helical" evidence="5">
    <location>
        <begin position="52"/>
        <end position="72"/>
    </location>
</feature>
<feature type="transmembrane region" description="Helical" evidence="5">
    <location>
        <begin position="363"/>
        <end position="383"/>
    </location>
</feature>
<feature type="transmembrane region" description="Helical" evidence="5">
    <location>
        <begin position="132"/>
        <end position="149"/>
    </location>
</feature>
<protein>
    <recommendedName>
        <fullName evidence="6">O-antigen ligase-related domain-containing protein</fullName>
    </recommendedName>
</protein>
<dbReference type="PANTHER" id="PTHR37422:SF13">
    <property type="entry name" value="LIPOPOLYSACCHARIDE BIOSYNTHESIS PROTEIN PA4999-RELATED"/>
    <property type="match status" value="1"/>
</dbReference>
<feature type="transmembrane region" description="Helical" evidence="5">
    <location>
        <begin position="395"/>
        <end position="412"/>
    </location>
</feature>
<dbReference type="EMBL" id="MSCW01000003">
    <property type="protein sequence ID" value="ONF44656.1"/>
    <property type="molecule type" value="Genomic_DNA"/>
</dbReference>
<keyword evidence="8" id="KW-1185">Reference proteome</keyword>